<evidence type="ECO:0008006" key="3">
    <source>
        <dbReference type="Google" id="ProtNLM"/>
    </source>
</evidence>
<evidence type="ECO:0000313" key="1">
    <source>
        <dbReference type="EMBL" id="KAB0612460.1"/>
    </source>
</evidence>
<gene>
    <name evidence="1" type="ORF">F7P66_06470</name>
</gene>
<dbReference type="Proteomes" id="UP000423641">
    <property type="component" value="Unassembled WGS sequence"/>
</dbReference>
<evidence type="ECO:0000313" key="2">
    <source>
        <dbReference type="Proteomes" id="UP000423641"/>
    </source>
</evidence>
<dbReference type="EMBL" id="VZON01000005">
    <property type="protein sequence ID" value="KAB0612460.1"/>
    <property type="molecule type" value="Genomic_DNA"/>
</dbReference>
<sequence length="62" mass="7082">MKISCKFSLNLERVSYYCELDFLKEDKMKKFLSVVCLVALFVGCGNEANADRLLKNLAKLDC</sequence>
<comment type="caution">
    <text evidence="1">The sequence shown here is derived from an EMBL/GenBank/DDBJ whole genome shotgun (WGS) entry which is preliminary data.</text>
</comment>
<accession>A0AAV6EF08</accession>
<proteinExistence type="predicted"/>
<organism evidence="1 2">
    <name type="scientific">Campylobacter hyointestinalis subsp. lawsonii</name>
    <dbReference type="NCBI Taxonomy" id="91353"/>
    <lineage>
        <taxon>Bacteria</taxon>
        <taxon>Pseudomonadati</taxon>
        <taxon>Campylobacterota</taxon>
        <taxon>Epsilonproteobacteria</taxon>
        <taxon>Campylobacterales</taxon>
        <taxon>Campylobacteraceae</taxon>
        <taxon>Campylobacter</taxon>
    </lineage>
</organism>
<reference evidence="1 2" key="1">
    <citation type="submission" date="2019-09" db="EMBL/GenBank/DDBJ databases">
        <title>Draft genome sequences of 48 bacterial type strains from the CCUG.</title>
        <authorList>
            <person name="Tunovic T."/>
            <person name="Pineiro-Iglesias B."/>
            <person name="Unosson C."/>
            <person name="Inganas E."/>
            <person name="Ohlen M."/>
            <person name="Cardew S."/>
            <person name="Jensie-Markopoulos S."/>
            <person name="Salva-Serra F."/>
            <person name="Jaen-Luchoro D."/>
            <person name="Karlsson R."/>
            <person name="Svensson-Stadler L."/>
            <person name="Chun J."/>
            <person name="Moore E."/>
        </authorList>
    </citation>
    <scope>NUCLEOTIDE SEQUENCE [LARGE SCALE GENOMIC DNA]</scope>
    <source>
        <strain evidence="1 2">CCUG 34538</strain>
    </source>
</reference>
<dbReference type="GeneID" id="56509380"/>
<dbReference type="AlphaFoldDB" id="A0AAV6EF08"/>
<dbReference type="RefSeq" id="WP_111970863.1">
    <property type="nucleotide sequence ID" value="NZ_CP053828.1"/>
</dbReference>
<protein>
    <recommendedName>
        <fullName evidence="3">Lipoprotein</fullName>
    </recommendedName>
</protein>
<name>A0AAV6EF08_CAMHY</name>